<sequence>MAVAFKMVAKQNNIATPPEVKYYPCAVSQGEIDLDDLAKTIASRSTISKADCYGVMIAMSEVIGEALSNGKLVKIESLGTFSVALTGKGATNAETIGKSNITGAKINYKPSKTLKKNLKQLKFKRIY</sequence>
<dbReference type="InterPro" id="IPR010992">
    <property type="entry name" value="IHF-like_DNA-bd_dom_sf"/>
</dbReference>
<evidence type="ECO:0000256" key="10">
    <source>
        <dbReference type="ARBA" id="ARBA00046140"/>
    </source>
</evidence>
<evidence type="ECO:0000256" key="5">
    <source>
        <dbReference type="ARBA" id="ARBA00022705"/>
    </source>
</evidence>
<keyword evidence="13" id="KW-1185">Reference proteome</keyword>
<gene>
    <name evidence="12" type="ORF">G4L40_10915</name>
</gene>
<protein>
    <recommendedName>
        <fullName evidence="4">Viral histone-like protein</fullName>
    </recommendedName>
    <alternativeName>
        <fullName evidence="9">DNA-binding protein pA104R</fullName>
    </alternativeName>
    <alternativeName>
        <fullName evidence="8">pA104R</fullName>
    </alternativeName>
</protein>
<dbReference type="PANTHER" id="PTHR33175:SF13">
    <property type="entry name" value="HISTONE-LIKE PROTEIN"/>
    <property type="match status" value="1"/>
</dbReference>
<feature type="domain" description="HU" evidence="11">
    <location>
        <begin position="1"/>
        <end position="125"/>
    </location>
</feature>
<comment type="subcellular location">
    <subcellularLocation>
        <location evidence="1">Virion</location>
    </subcellularLocation>
</comment>
<dbReference type="Proteomes" id="UP000761423">
    <property type="component" value="Unassembled WGS sequence"/>
</dbReference>
<dbReference type="NCBIfam" id="TIGR01201">
    <property type="entry name" value="HU_rel"/>
    <property type="match status" value="1"/>
</dbReference>
<evidence type="ECO:0000256" key="9">
    <source>
        <dbReference type="ARBA" id="ARBA00033227"/>
    </source>
</evidence>
<dbReference type="RefSeq" id="WP_166237238.1">
    <property type="nucleotide sequence ID" value="NZ_JAAJBV010000008.1"/>
</dbReference>
<name>A0ABX0IFC4_9FLAO</name>
<dbReference type="InterPro" id="IPR005902">
    <property type="entry name" value="HU_DNA-bd_put"/>
</dbReference>
<evidence type="ECO:0000259" key="11">
    <source>
        <dbReference type="Pfam" id="PF18291"/>
    </source>
</evidence>
<evidence type="ECO:0000256" key="7">
    <source>
        <dbReference type="ARBA" id="ARBA00023125"/>
    </source>
</evidence>
<keyword evidence="5" id="KW-0235">DNA replication</keyword>
<evidence type="ECO:0000256" key="4">
    <source>
        <dbReference type="ARBA" id="ARBA00016145"/>
    </source>
</evidence>
<comment type="subunit">
    <text evidence="3">Homodimer.</text>
</comment>
<evidence type="ECO:0000256" key="8">
    <source>
        <dbReference type="ARBA" id="ARBA00033120"/>
    </source>
</evidence>
<evidence type="ECO:0000256" key="2">
    <source>
        <dbReference type="ARBA" id="ARBA00010529"/>
    </source>
</evidence>
<proteinExistence type="inferred from homology"/>
<dbReference type="PANTHER" id="PTHR33175">
    <property type="entry name" value="DNA-BINDING PROTEIN HU"/>
    <property type="match status" value="1"/>
</dbReference>
<dbReference type="Gene3D" id="4.10.520.10">
    <property type="entry name" value="IHF-like DNA-binding proteins"/>
    <property type="match status" value="1"/>
</dbReference>
<evidence type="ECO:0000313" key="12">
    <source>
        <dbReference type="EMBL" id="NHM05216.1"/>
    </source>
</evidence>
<organism evidence="12 13">
    <name type="scientific">Flavobacterium celericrescens</name>
    <dbReference type="NCBI Taxonomy" id="2709780"/>
    <lineage>
        <taxon>Bacteria</taxon>
        <taxon>Pseudomonadati</taxon>
        <taxon>Bacteroidota</taxon>
        <taxon>Flavobacteriia</taxon>
        <taxon>Flavobacteriales</taxon>
        <taxon>Flavobacteriaceae</taxon>
        <taxon>Flavobacterium</taxon>
    </lineage>
</organism>
<dbReference type="InterPro" id="IPR000119">
    <property type="entry name" value="Hist_DNA-bd"/>
</dbReference>
<accession>A0ABX0IFC4</accession>
<evidence type="ECO:0000313" key="13">
    <source>
        <dbReference type="Proteomes" id="UP000761423"/>
    </source>
</evidence>
<keyword evidence="6" id="KW-0426">Late protein</keyword>
<comment type="similarity">
    <text evidence="2">Belongs to the bacterial histone-like protein family.</text>
</comment>
<dbReference type="EMBL" id="JAAJBV010000008">
    <property type="protein sequence ID" value="NHM05216.1"/>
    <property type="molecule type" value="Genomic_DNA"/>
</dbReference>
<evidence type="ECO:0000256" key="6">
    <source>
        <dbReference type="ARBA" id="ARBA00022921"/>
    </source>
</evidence>
<dbReference type="InterPro" id="IPR041607">
    <property type="entry name" value="HU-HIG"/>
</dbReference>
<dbReference type="SUPFAM" id="SSF47729">
    <property type="entry name" value="IHF-like DNA-binding proteins"/>
    <property type="match status" value="1"/>
</dbReference>
<comment type="function">
    <text evidence="10">DNA-binding protein that plays a critical role in nucleoid compaction, genome replication and DNA replication and transcription. Binds to both ssDNA and dsDNA with a binding site covering about 15 nucleotides. Displays DNA-supercoiling activity only when associated with the viral DNA topoisomerase 2.</text>
</comment>
<evidence type="ECO:0000256" key="1">
    <source>
        <dbReference type="ARBA" id="ARBA00004328"/>
    </source>
</evidence>
<dbReference type="Pfam" id="PF18291">
    <property type="entry name" value="HU-HIG"/>
    <property type="match status" value="1"/>
</dbReference>
<reference evidence="12 13" key="1">
    <citation type="submission" date="2020-02" db="EMBL/GenBank/DDBJ databases">
        <authorList>
            <person name="Chen W.-M."/>
        </authorList>
    </citation>
    <scope>NUCLEOTIDE SEQUENCE [LARGE SCALE GENOMIC DNA]</scope>
    <source>
        <strain evidence="12 13">TWA-26</strain>
    </source>
</reference>
<comment type="caution">
    <text evidence="12">The sequence shown here is derived from an EMBL/GenBank/DDBJ whole genome shotgun (WGS) entry which is preliminary data.</text>
</comment>
<keyword evidence="7" id="KW-0238">DNA-binding</keyword>
<evidence type="ECO:0000256" key="3">
    <source>
        <dbReference type="ARBA" id="ARBA00011738"/>
    </source>
</evidence>